<accession>A0AAV4FNF4</accession>
<dbReference type="GO" id="GO:0031445">
    <property type="term" value="P:regulation of heterochromatin formation"/>
    <property type="evidence" value="ECO:0007669"/>
    <property type="project" value="TreeGrafter"/>
</dbReference>
<protein>
    <submittedName>
        <fullName evidence="2">Bromodomain adjacent to zinc finger domain protein 1A</fullName>
    </submittedName>
</protein>
<proteinExistence type="predicted"/>
<dbReference type="Proteomes" id="UP000762676">
    <property type="component" value="Unassembled WGS sequence"/>
</dbReference>
<dbReference type="GO" id="GO:0006338">
    <property type="term" value="P:chromatin remodeling"/>
    <property type="evidence" value="ECO:0007669"/>
    <property type="project" value="InterPro"/>
</dbReference>
<dbReference type="GO" id="GO:0008623">
    <property type="term" value="C:CHRAC"/>
    <property type="evidence" value="ECO:0007669"/>
    <property type="project" value="TreeGrafter"/>
</dbReference>
<reference evidence="2 3" key="1">
    <citation type="journal article" date="2021" name="Elife">
        <title>Chloroplast acquisition without the gene transfer in kleptoplastic sea slugs, Plakobranchus ocellatus.</title>
        <authorList>
            <person name="Maeda T."/>
            <person name="Takahashi S."/>
            <person name="Yoshida T."/>
            <person name="Shimamura S."/>
            <person name="Takaki Y."/>
            <person name="Nagai Y."/>
            <person name="Toyoda A."/>
            <person name="Suzuki Y."/>
            <person name="Arimoto A."/>
            <person name="Ishii H."/>
            <person name="Satoh N."/>
            <person name="Nishiyama T."/>
            <person name="Hasebe M."/>
            <person name="Maruyama T."/>
            <person name="Minagawa J."/>
            <person name="Obokata J."/>
            <person name="Shigenobu S."/>
        </authorList>
    </citation>
    <scope>NUCLEOTIDE SEQUENCE [LARGE SCALE GENOMIC DNA]</scope>
</reference>
<name>A0AAV4FNF4_9GAST</name>
<organism evidence="2 3">
    <name type="scientific">Elysia marginata</name>
    <dbReference type="NCBI Taxonomy" id="1093978"/>
    <lineage>
        <taxon>Eukaryota</taxon>
        <taxon>Metazoa</taxon>
        <taxon>Spiralia</taxon>
        <taxon>Lophotrochozoa</taxon>
        <taxon>Mollusca</taxon>
        <taxon>Gastropoda</taxon>
        <taxon>Heterobranchia</taxon>
        <taxon>Euthyneura</taxon>
        <taxon>Panpulmonata</taxon>
        <taxon>Sacoglossa</taxon>
        <taxon>Placobranchoidea</taxon>
        <taxon>Plakobranchidae</taxon>
        <taxon>Elysia</taxon>
    </lineage>
</organism>
<feature type="non-terminal residue" evidence="2">
    <location>
        <position position="1"/>
    </location>
</feature>
<gene>
    <name evidence="2" type="ORF">ElyMa_005767300</name>
</gene>
<dbReference type="GO" id="GO:0003677">
    <property type="term" value="F:DNA binding"/>
    <property type="evidence" value="ECO:0007669"/>
    <property type="project" value="TreeGrafter"/>
</dbReference>
<evidence type="ECO:0000256" key="1">
    <source>
        <dbReference type="SAM" id="MobiDB-lite"/>
    </source>
</evidence>
<dbReference type="InterPro" id="IPR047171">
    <property type="entry name" value="BAZ1A"/>
</dbReference>
<sequence length="169" mass="20162">ERMKKLEEKRREMELYREWCRPRDDLECDDLKEMPELVPVRTRVPTELFGDAAMILEFAHIFKAIFDFKQFFPKGFTWGMTSSVNKQHRKRGGRRKQHQIETLVGHRPRRHYTQRPPVLPTLIDVRRSQLADQIDLNPTPDTPQRSDKSNHNQRPEYASDLSESSFSRQ</sequence>
<dbReference type="GO" id="GO:0045740">
    <property type="term" value="P:positive regulation of DNA replication"/>
    <property type="evidence" value="ECO:0007669"/>
    <property type="project" value="TreeGrafter"/>
</dbReference>
<keyword evidence="3" id="KW-1185">Reference proteome</keyword>
<dbReference type="EMBL" id="BMAT01011563">
    <property type="protein sequence ID" value="GFR75007.1"/>
    <property type="molecule type" value="Genomic_DNA"/>
</dbReference>
<evidence type="ECO:0000313" key="3">
    <source>
        <dbReference type="Proteomes" id="UP000762676"/>
    </source>
</evidence>
<dbReference type="AlphaFoldDB" id="A0AAV4FNF4"/>
<feature type="region of interest" description="Disordered" evidence="1">
    <location>
        <begin position="84"/>
        <end position="118"/>
    </location>
</feature>
<feature type="compositionally biased region" description="Basic and acidic residues" evidence="1">
    <location>
        <begin position="144"/>
        <end position="154"/>
    </location>
</feature>
<feature type="compositionally biased region" description="Basic residues" evidence="1">
    <location>
        <begin position="86"/>
        <end position="97"/>
    </location>
</feature>
<comment type="caution">
    <text evidence="2">The sequence shown here is derived from an EMBL/GenBank/DDBJ whole genome shotgun (WGS) entry which is preliminary data.</text>
</comment>
<dbReference type="GO" id="GO:0000228">
    <property type="term" value="C:nuclear chromosome"/>
    <property type="evidence" value="ECO:0007669"/>
    <property type="project" value="TreeGrafter"/>
</dbReference>
<dbReference type="PANTHER" id="PTHR46510">
    <property type="entry name" value="BROMODOMAIN ADJACENT TO ZINC FINGER DOMAIN PROTEIN 1A"/>
    <property type="match status" value="1"/>
</dbReference>
<feature type="region of interest" description="Disordered" evidence="1">
    <location>
        <begin position="131"/>
        <end position="169"/>
    </location>
</feature>
<evidence type="ECO:0000313" key="2">
    <source>
        <dbReference type="EMBL" id="GFR75007.1"/>
    </source>
</evidence>
<dbReference type="GO" id="GO:0006355">
    <property type="term" value="P:regulation of DNA-templated transcription"/>
    <property type="evidence" value="ECO:0007669"/>
    <property type="project" value="TreeGrafter"/>
</dbReference>
<dbReference type="PANTHER" id="PTHR46510:SF1">
    <property type="entry name" value="BROMODOMAIN ADJACENT TO ZINC FINGER DOMAIN PROTEIN 1A"/>
    <property type="match status" value="1"/>
</dbReference>